<dbReference type="RefSeq" id="WP_099557185.1">
    <property type="nucleotide sequence ID" value="NZ_LT960614.1"/>
</dbReference>
<evidence type="ECO:0000256" key="1">
    <source>
        <dbReference type="SAM" id="Phobius"/>
    </source>
</evidence>
<dbReference type="KEGG" id="hdi:HDIA_3314"/>
<keyword evidence="3" id="KW-1185">Reference proteome</keyword>
<keyword evidence="1" id="KW-1133">Transmembrane helix</keyword>
<dbReference type="Pfam" id="PF06532">
    <property type="entry name" value="NrsF"/>
    <property type="match status" value="1"/>
</dbReference>
<dbReference type="InterPro" id="IPR009495">
    <property type="entry name" value="NrsF"/>
</dbReference>
<feature type="transmembrane region" description="Helical" evidence="1">
    <location>
        <begin position="23"/>
        <end position="42"/>
    </location>
</feature>
<evidence type="ECO:0000313" key="2">
    <source>
        <dbReference type="EMBL" id="SON56855.1"/>
    </source>
</evidence>
<dbReference type="AlphaFoldDB" id="A0A2C9DB81"/>
<dbReference type="EMBL" id="LT960614">
    <property type="protein sequence ID" value="SON56855.1"/>
    <property type="molecule type" value="Genomic_DNA"/>
</dbReference>
<keyword evidence="1" id="KW-0812">Transmembrane</keyword>
<sequence>MKTEDLIHALAEDRPPKTSFRRLCRLALLAAFAFAALSFALTIGPRPDFASAVTTVRFDFKFVVTLTLAASAAFLVLRLATPGASVGRRGLVLLIAPALLAVACLAELAVMPQATWLPRLIGENSRLCLTIIPLLSIGPLALILLVLRQGAPTRPALAGAAAGLLASGIAATFYAANCTDDSPLFVMTWYPMAMAMVTAVGALIGSRLLRW</sequence>
<feature type="transmembrane region" description="Helical" evidence="1">
    <location>
        <begin position="62"/>
        <end position="79"/>
    </location>
</feature>
<protein>
    <recommendedName>
        <fullName evidence="4">Anti-sigma-F factor NrsF</fullName>
    </recommendedName>
</protein>
<keyword evidence="1" id="KW-0472">Membrane</keyword>
<feature type="transmembrane region" description="Helical" evidence="1">
    <location>
        <begin position="156"/>
        <end position="176"/>
    </location>
</feature>
<proteinExistence type="predicted"/>
<dbReference type="Proteomes" id="UP000223606">
    <property type="component" value="Chromosome 1"/>
</dbReference>
<feature type="transmembrane region" description="Helical" evidence="1">
    <location>
        <begin position="188"/>
        <end position="209"/>
    </location>
</feature>
<feature type="transmembrane region" description="Helical" evidence="1">
    <location>
        <begin position="130"/>
        <end position="147"/>
    </location>
</feature>
<reference evidence="3" key="1">
    <citation type="submission" date="2017-09" db="EMBL/GenBank/DDBJ databases">
        <title>Genome sequence of Nannocystis excedens DSM 71.</title>
        <authorList>
            <person name="Blom J."/>
        </authorList>
    </citation>
    <scope>NUCLEOTIDE SEQUENCE [LARGE SCALE GENOMIC DNA]</scope>
    <source>
        <strain evidence="3">type strain: E19</strain>
    </source>
</reference>
<evidence type="ECO:0008006" key="4">
    <source>
        <dbReference type="Google" id="ProtNLM"/>
    </source>
</evidence>
<feature type="transmembrane region" description="Helical" evidence="1">
    <location>
        <begin position="91"/>
        <end position="110"/>
    </location>
</feature>
<organism evidence="2 3">
    <name type="scientific">Hartmannibacter diazotrophicus</name>
    <dbReference type="NCBI Taxonomy" id="1482074"/>
    <lineage>
        <taxon>Bacteria</taxon>
        <taxon>Pseudomonadati</taxon>
        <taxon>Pseudomonadota</taxon>
        <taxon>Alphaproteobacteria</taxon>
        <taxon>Hyphomicrobiales</taxon>
        <taxon>Pleomorphomonadaceae</taxon>
        <taxon>Hartmannibacter</taxon>
    </lineage>
</organism>
<accession>A0A2C9DB81</accession>
<evidence type="ECO:0000313" key="3">
    <source>
        <dbReference type="Proteomes" id="UP000223606"/>
    </source>
</evidence>
<gene>
    <name evidence="2" type="ORF">HDIA_3314</name>
</gene>
<name>A0A2C9DB81_9HYPH</name>
<dbReference type="OrthoDB" id="9816468at2"/>